<evidence type="ECO:0000256" key="7">
    <source>
        <dbReference type="ARBA" id="ARBA00023033"/>
    </source>
</evidence>
<accession>A0A8J2KYT1</accession>
<dbReference type="EC" id="1.-.-.-" evidence="8"/>
<keyword evidence="3 8" id="KW-0285">Flavoprotein</keyword>
<dbReference type="InterPro" id="IPR050346">
    <property type="entry name" value="FMO-like"/>
</dbReference>
<evidence type="ECO:0000256" key="5">
    <source>
        <dbReference type="ARBA" id="ARBA00022857"/>
    </source>
</evidence>
<dbReference type="Pfam" id="PF00743">
    <property type="entry name" value="FMO-like"/>
    <property type="match status" value="2"/>
</dbReference>
<dbReference type="GO" id="GO:0050661">
    <property type="term" value="F:NADP binding"/>
    <property type="evidence" value="ECO:0007669"/>
    <property type="project" value="InterPro"/>
</dbReference>
<evidence type="ECO:0000313" key="9">
    <source>
        <dbReference type="EMBL" id="CAG7825857.1"/>
    </source>
</evidence>
<dbReference type="OrthoDB" id="66881at2759"/>
<dbReference type="PIRSF" id="PIRSF000332">
    <property type="entry name" value="FMO"/>
    <property type="match status" value="1"/>
</dbReference>
<evidence type="ECO:0000256" key="3">
    <source>
        <dbReference type="ARBA" id="ARBA00022630"/>
    </source>
</evidence>
<comment type="similarity">
    <text evidence="2 8">Belongs to the FMO family.</text>
</comment>
<dbReference type="PANTHER" id="PTHR23023">
    <property type="entry name" value="DIMETHYLANILINE MONOOXYGENASE"/>
    <property type="match status" value="1"/>
</dbReference>
<dbReference type="GO" id="GO:0004499">
    <property type="term" value="F:N,N-dimethylaniline monooxygenase activity"/>
    <property type="evidence" value="ECO:0007669"/>
    <property type="project" value="InterPro"/>
</dbReference>
<sequence length="467" mass="53568">MKVCVIGGGAAGLTALRHLSSSAGITPTLYEQSEHVGGVWGYTDKTGEDERTGDEIHTVMYRDLKTNLPKEIMGFLDFPFHKGKTSFVSHEQVNQYLHEYADHFQLRSSIQFNHRVVHVTPHLAEYDSENNPSPKWLVSVKDLQLGKEEIEEFDSVMVCNGHFCKPFIPDIVNIQVFQGEVLHSRDYRSPEIFANKRVVVLGCGPSGVDISLEIAQVATEVIISFRNPPLESSFPANVRQAFSIKSGKSNGFIFEDNQECDCDVLLLCTGYKYDFPFLDQQCGVIVEKGKQVTPLYKHMIHTKYPTLCFVGIPFHVLPFYLFEVQVRYFVKYLEGNLRLPTESQMNTDLLEDRNLRQRMGLPLSQSHHLGPMQWEYYHFLAQHAGFPLELKPVVRKIYEEAGDRRRLFASFYKNDMVRILDDENYIYDSSSVTLSSQLSLFRSGRELQDHQMTSKVYPGMTWPVKHM</sequence>
<comment type="cofactor">
    <cofactor evidence="1 8">
        <name>FAD</name>
        <dbReference type="ChEBI" id="CHEBI:57692"/>
    </cofactor>
</comment>
<dbReference type="Proteomes" id="UP000708208">
    <property type="component" value="Unassembled WGS sequence"/>
</dbReference>
<keyword evidence="4 8" id="KW-0274">FAD</keyword>
<name>A0A8J2KYT1_9HEXA</name>
<dbReference type="GO" id="GO:0050660">
    <property type="term" value="F:flavin adenine dinucleotide binding"/>
    <property type="evidence" value="ECO:0007669"/>
    <property type="project" value="InterPro"/>
</dbReference>
<keyword evidence="6 8" id="KW-0560">Oxidoreductase</keyword>
<comment type="caution">
    <text evidence="9">The sequence shown here is derived from an EMBL/GenBank/DDBJ whole genome shotgun (WGS) entry which is preliminary data.</text>
</comment>
<evidence type="ECO:0000256" key="8">
    <source>
        <dbReference type="RuleBase" id="RU361177"/>
    </source>
</evidence>
<dbReference type="InterPro" id="IPR000960">
    <property type="entry name" value="Flavin_mOase"/>
</dbReference>
<keyword evidence="7 8" id="KW-0503">Monooxygenase</keyword>
<organism evidence="9 10">
    <name type="scientific">Allacma fusca</name>
    <dbReference type="NCBI Taxonomy" id="39272"/>
    <lineage>
        <taxon>Eukaryota</taxon>
        <taxon>Metazoa</taxon>
        <taxon>Ecdysozoa</taxon>
        <taxon>Arthropoda</taxon>
        <taxon>Hexapoda</taxon>
        <taxon>Collembola</taxon>
        <taxon>Symphypleona</taxon>
        <taxon>Sminthuridae</taxon>
        <taxon>Allacma</taxon>
    </lineage>
</organism>
<protein>
    <recommendedName>
        <fullName evidence="8">Flavin-containing monooxygenase</fullName>
        <ecNumber evidence="8">1.-.-.-</ecNumber>
    </recommendedName>
</protein>
<dbReference type="AlphaFoldDB" id="A0A8J2KYT1"/>
<keyword evidence="10" id="KW-1185">Reference proteome</keyword>
<evidence type="ECO:0000256" key="2">
    <source>
        <dbReference type="ARBA" id="ARBA00009183"/>
    </source>
</evidence>
<evidence type="ECO:0000256" key="4">
    <source>
        <dbReference type="ARBA" id="ARBA00022827"/>
    </source>
</evidence>
<dbReference type="EMBL" id="CAJVCH010537711">
    <property type="protein sequence ID" value="CAG7825857.1"/>
    <property type="molecule type" value="Genomic_DNA"/>
</dbReference>
<evidence type="ECO:0000313" key="10">
    <source>
        <dbReference type="Proteomes" id="UP000708208"/>
    </source>
</evidence>
<proteinExistence type="inferred from homology"/>
<dbReference type="InterPro" id="IPR020946">
    <property type="entry name" value="Flavin_mOase-like"/>
</dbReference>
<keyword evidence="5" id="KW-0521">NADP</keyword>
<evidence type="ECO:0000256" key="1">
    <source>
        <dbReference type="ARBA" id="ARBA00001974"/>
    </source>
</evidence>
<dbReference type="FunFam" id="3.50.50.60:FF:000138">
    <property type="entry name" value="Flavin-containing monooxygenase"/>
    <property type="match status" value="1"/>
</dbReference>
<evidence type="ECO:0000256" key="6">
    <source>
        <dbReference type="ARBA" id="ARBA00023002"/>
    </source>
</evidence>
<gene>
    <name evidence="9" type="ORF">AFUS01_LOCUS35943</name>
</gene>
<reference evidence="9" key="1">
    <citation type="submission" date="2021-06" db="EMBL/GenBank/DDBJ databases">
        <authorList>
            <person name="Hodson N. C."/>
            <person name="Mongue J. A."/>
            <person name="Jaron S. K."/>
        </authorList>
    </citation>
    <scope>NUCLEOTIDE SEQUENCE</scope>
</reference>